<reference evidence="3" key="1">
    <citation type="submission" date="2016-10" db="EMBL/GenBank/DDBJ databases">
        <authorList>
            <person name="Varghese N."/>
            <person name="Submissions S."/>
        </authorList>
    </citation>
    <scope>NUCLEOTIDE SEQUENCE [LARGE SCALE GENOMIC DNA]</scope>
    <source>
        <strain evidence="3">DSM 26348</strain>
    </source>
</reference>
<dbReference type="OrthoDB" id="285058at2"/>
<accession>A0A1I3CJQ8</accession>
<evidence type="ECO:0000313" key="2">
    <source>
        <dbReference type="EMBL" id="SFH74830.1"/>
    </source>
</evidence>
<name>A0A1I3CJQ8_9PLAN</name>
<evidence type="ECO:0000313" key="3">
    <source>
        <dbReference type="Proteomes" id="UP000199518"/>
    </source>
</evidence>
<dbReference type="EMBL" id="FOQD01000002">
    <property type="protein sequence ID" value="SFH74830.1"/>
    <property type="molecule type" value="Genomic_DNA"/>
</dbReference>
<protein>
    <recommendedName>
        <fullName evidence="4">Carboxypeptidase regulatory-like domain-containing protein</fullName>
    </recommendedName>
</protein>
<sequence length="159" mass="17099">MTFNIRLAGLALVVLTWHGCGKATESNWLSTHPARGQVKINGVPACGAIVRLYPVNPQAEDRSPVVPTGHVKADGSFELTTYSTGDGSPAGDYRVTLEWPDPQVNASRGAMPEDPPDRLKSRFLKPERSTLKVLIAAGKNELEPIVLDKVEILAGSSLK</sequence>
<dbReference type="STRING" id="1576369.SAMN05421753_102314"/>
<proteinExistence type="predicted"/>
<feature type="region of interest" description="Disordered" evidence="1">
    <location>
        <begin position="103"/>
        <end position="122"/>
    </location>
</feature>
<gene>
    <name evidence="2" type="ORF">SAMN05421753_102314</name>
</gene>
<evidence type="ECO:0008006" key="4">
    <source>
        <dbReference type="Google" id="ProtNLM"/>
    </source>
</evidence>
<dbReference type="Proteomes" id="UP000199518">
    <property type="component" value="Unassembled WGS sequence"/>
</dbReference>
<dbReference type="RefSeq" id="WP_139228236.1">
    <property type="nucleotide sequence ID" value="NZ_FOQD01000002.1"/>
</dbReference>
<evidence type="ECO:0000256" key="1">
    <source>
        <dbReference type="SAM" id="MobiDB-lite"/>
    </source>
</evidence>
<keyword evidence="3" id="KW-1185">Reference proteome</keyword>
<organism evidence="2 3">
    <name type="scientific">Planctomicrobium piriforme</name>
    <dbReference type="NCBI Taxonomy" id="1576369"/>
    <lineage>
        <taxon>Bacteria</taxon>
        <taxon>Pseudomonadati</taxon>
        <taxon>Planctomycetota</taxon>
        <taxon>Planctomycetia</taxon>
        <taxon>Planctomycetales</taxon>
        <taxon>Planctomycetaceae</taxon>
        <taxon>Planctomicrobium</taxon>
    </lineage>
</organism>
<dbReference type="AlphaFoldDB" id="A0A1I3CJQ8"/>